<dbReference type="RefSeq" id="WP_182603267.1">
    <property type="nucleotide sequence ID" value="NZ_JACIVD010000073.1"/>
</dbReference>
<accession>A0A839HB35</accession>
<keyword evidence="1" id="KW-0812">Transmembrane</keyword>
<feature type="transmembrane region" description="Helical" evidence="1">
    <location>
        <begin position="228"/>
        <end position="247"/>
    </location>
</feature>
<sequence>MKTNLSHEFYKMIHQRSSWVAVIVLCGLMLYSATPTAYITKNLISQGFGTGQWVIIIMITLSANFIAMELKNNTMTTLLYKSPNRWGVFVAKLIVLIVYSIVLLIAGFIFTLIIKAVLVNSHFTWQSIYHQHTLFNSLLLNLLGVGIYLLFIITLSMLLISLFKSSAVVIVIGLFIGFLGANISALIMQTFPGIKSIIAWNPLNMINIITQLSNSRVIQSSALTNNELIIGNLIYVVVFLLIGILVFRKISL</sequence>
<feature type="transmembrane region" description="Helical" evidence="1">
    <location>
        <begin position="89"/>
        <end position="118"/>
    </location>
</feature>
<protein>
    <submittedName>
        <fullName evidence="2">ABC transporter permease</fullName>
    </submittedName>
</protein>
<feature type="transmembrane region" description="Helical" evidence="1">
    <location>
        <begin position="167"/>
        <end position="187"/>
    </location>
</feature>
<feature type="transmembrane region" description="Helical" evidence="1">
    <location>
        <begin position="51"/>
        <end position="68"/>
    </location>
</feature>
<name>A0A839HB35_9LACO</name>
<gene>
    <name evidence="2" type="ORF">H5S41_10440</name>
</gene>
<dbReference type="Pfam" id="PF12730">
    <property type="entry name" value="ABC2_membrane_4"/>
    <property type="match status" value="1"/>
</dbReference>
<dbReference type="AlphaFoldDB" id="A0A839HB35"/>
<dbReference type="PANTHER" id="PTHR37305:SF1">
    <property type="entry name" value="MEMBRANE PROTEIN"/>
    <property type="match status" value="1"/>
</dbReference>
<dbReference type="Proteomes" id="UP000547628">
    <property type="component" value="Unassembled WGS sequence"/>
</dbReference>
<evidence type="ECO:0000313" key="3">
    <source>
        <dbReference type="Proteomes" id="UP000547628"/>
    </source>
</evidence>
<feature type="transmembrane region" description="Helical" evidence="1">
    <location>
        <begin position="138"/>
        <end position="160"/>
    </location>
</feature>
<proteinExistence type="predicted"/>
<keyword evidence="1" id="KW-1133">Transmembrane helix</keyword>
<reference evidence="2 3" key="1">
    <citation type="submission" date="2020-07" db="EMBL/GenBank/DDBJ databases">
        <title>Description of Limosilactobacillus balticus sp. nov., Limosilactobacillus agrestis sp. nov., Limosilactobacillus albertensis sp. nov., Limosilactobacillus rudii sp. nov., Limosilactobacillus fastidiosus sp. nov., five novel Limosilactobacillus species isolated from the vertebrate gastrointestinal tract, and proposal of 6 subspecies of Limosilactobacillus reuteri adapted to the gastrointestinal tract of specific vertebrate hosts.</title>
        <authorList>
            <person name="Li F."/>
            <person name="Cheng C."/>
            <person name="Zheng J."/>
            <person name="Quevedo R.M."/>
            <person name="Li J."/>
            <person name="Roos S."/>
            <person name="Gaenzle M.G."/>
            <person name="Walter J."/>
        </authorList>
    </citation>
    <scope>NUCLEOTIDE SEQUENCE [LARGE SCALE GENOMIC DNA]</scope>
    <source>
        <strain evidence="2 3">Lr3000</strain>
    </source>
</reference>
<evidence type="ECO:0000256" key="1">
    <source>
        <dbReference type="SAM" id="Phobius"/>
    </source>
</evidence>
<evidence type="ECO:0000313" key="2">
    <source>
        <dbReference type="EMBL" id="MBB1124367.1"/>
    </source>
</evidence>
<comment type="caution">
    <text evidence="2">The sequence shown here is derived from an EMBL/GenBank/DDBJ whole genome shotgun (WGS) entry which is preliminary data.</text>
</comment>
<dbReference type="PANTHER" id="PTHR37305">
    <property type="entry name" value="INTEGRAL MEMBRANE PROTEIN-RELATED"/>
    <property type="match status" value="1"/>
</dbReference>
<organism evidence="2 3">
    <name type="scientific">Limosilactobacillus albertensis</name>
    <dbReference type="NCBI Taxonomy" id="2759752"/>
    <lineage>
        <taxon>Bacteria</taxon>
        <taxon>Bacillati</taxon>
        <taxon>Bacillota</taxon>
        <taxon>Bacilli</taxon>
        <taxon>Lactobacillales</taxon>
        <taxon>Lactobacillaceae</taxon>
        <taxon>Limosilactobacillus</taxon>
    </lineage>
</organism>
<feature type="transmembrane region" description="Helical" evidence="1">
    <location>
        <begin position="20"/>
        <end position="39"/>
    </location>
</feature>
<keyword evidence="1" id="KW-0472">Membrane</keyword>
<dbReference type="EMBL" id="JACIVD010000073">
    <property type="protein sequence ID" value="MBB1124367.1"/>
    <property type="molecule type" value="Genomic_DNA"/>
</dbReference>